<accession>A0ACD5FQT8</accession>
<dbReference type="EMBL" id="CP171742">
    <property type="protein sequence ID" value="XKR70340.1"/>
    <property type="molecule type" value="Genomic_DNA"/>
</dbReference>
<organism evidence="1 2">
    <name type="scientific">Staphylococcus hyicus</name>
    <dbReference type="NCBI Taxonomy" id="1284"/>
    <lineage>
        <taxon>Bacteria</taxon>
        <taxon>Bacillati</taxon>
        <taxon>Bacillota</taxon>
        <taxon>Bacilli</taxon>
        <taxon>Bacillales</taxon>
        <taxon>Staphylococcaceae</taxon>
        <taxon>Staphylococcus</taxon>
    </lineage>
</organism>
<proteinExistence type="predicted"/>
<evidence type="ECO:0000313" key="1">
    <source>
        <dbReference type="EMBL" id="XKR70340.1"/>
    </source>
</evidence>
<evidence type="ECO:0000313" key="2">
    <source>
        <dbReference type="Proteomes" id="UP001234913"/>
    </source>
</evidence>
<sequence length="195" mass="22766">MIKDKESLIIGALGIIIVMIIVNLFLNTLLIKGMINRLVLFKHSGEDEFSVLLKGEHNLIKNAVVYGDSNYYSRNVNDWSILKPRYTNDKHMVVTKLVKSELIDGQIKYIERYNPLGLMKIKNCIGYFILDVVLYVVFLFFLFYLHHQTYIIHITVYLISTLLASYIIKVVLFARLTKYNNYIKNVLIKKLNELN</sequence>
<keyword evidence="2" id="KW-1185">Reference proteome</keyword>
<reference evidence="1" key="1">
    <citation type="submission" date="2024-09" db="EMBL/GenBank/DDBJ databases">
        <authorList>
            <person name="Gagne-Thivierge C."/>
        </authorList>
    </citation>
    <scope>NUCLEOTIDE SEQUENCE</scope>
    <source>
        <strain evidence="1">SC310</strain>
    </source>
</reference>
<gene>
    <name evidence="1" type="ORF">QUC96_005810</name>
</gene>
<name>A0ACD5FQT8_STAHY</name>
<dbReference type="Proteomes" id="UP001234913">
    <property type="component" value="Chromosome"/>
</dbReference>
<protein>
    <submittedName>
        <fullName evidence="1">Uncharacterized protein</fullName>
    </submittedName>
</protein>